<sequence>MAMVDERLRAPELADNVRMREMPDSQPIRWVISAGTDRYFRVGADLAELARALDGTRGVDDLCATLGDRWDRDRVLGGLGVLETMQVLTDDDGASPPTRQSRIRLIPPLTVQISLIGTAVHRILPGPSTRRVGTAARRLSALTAAVVAAVAVGCFATLVPTTIDALATKIDLRVLATVIAVSLVATAVHEYMHAWALSRYGGRVNRMGVMLFYLVPAFFCDISDAWTLDSRRRRVVVALAGGSVQAVVFAATAIAGVCARQGGAGDDVVATLALVSATSIVMVVVNLVPFVKLDGYIALMSATDIPNLRDKSLAAFADRVRAVLFGTPAPAPLRRWLPWFGGACALVPVGLVYLAVSNWSGALAATGAVGDTIVMLLTCYLLLIVVAVIRRAVVRARADGAGLMRTAVVGVLGAAVVIGVLGGIDVTRTASVSYLRTVDTTLLVSTDRATLARIGAGREVTLLTNGVVLHRRVGRAETGAGVESARFPLSAVLPTRSPDLITPGYAVVVEASLDPSAPSSGLARVEVGRTSLGRDLVDRYLWPASVRGGATDLWRWMTR</sequence>
<dbReference type="KEGG" id="whr:OG579_18830"/>
<dbReference type="Proteomes" id="UP001432128">
    <property type="component" value="Chromosome"/>
</dbReference>
<evidence type="ECO:0000313" key="2">
    <source>
        <dbReference type="EMBL" id="WUM19724.1"/>
    </source>
</evidence>
<keyword evidence="1" id="KW-0472">Membrane</keyword>
<dbReference type="RefSeq" id="WP_328857179.1">
    <property type="nucleotide sequence ID" value="NZ_CP108021.1"/>
</dbReference>
<evidence type="ECO:0000313" key="3">
    <source>
        <dbReference type="Proteomes" id="UP001432128"/>
    </source>
</evidence>
<feature type="transmembrane region" description="Helical" evidence="1">
    <location>
        <begin position="336"/>
        <end position="356"/>
    </location>
</feature>
<dbReference type="NCBIfam" id="NF041824">
    <property type="entry name" value="daptide_HExxH"/>
    <property type="match status" value="1"/>
</dbReference>
<reference evidence="2 3" key="1">
    <citation type="submission" date="2022-10" db="EMBL/GenBank/DDBJ databases">
        <title>The complete genomes of actinobacterial strains from the NBC collection.</title>
        <authorList>
            <person name="Joergensen T.S."/>
            <person name="Alvarez Arevalo M."/>
            <person name="Sterndorff E.B."/>
            <person name="Faurdal D."/>
            <person name="Vuksanovic O."/>
            <person name="Mourched A.-S."/>
            <person name="Charusanti P."/>
            <person name="Shaw S."/>
            <person name="Blin K."/>
            <person name="Weber T."/>
        </authorList>
    </citation>
    <scope>NUCLEOTIDE SEQUENCE [LARGE SCALE GENOMIC DNA]</scope>
    <source>
        <strain evidence="2 3">NBC_00319</strain>
    </source>
</reference>
<keyword evidence="1" id="KW-0812">Transmembrane</keyword>
<feature type="transmembrane region" description="Helical" evidence="1">
    <location>
        <begin position="401"/>
        <end position="424"/>
    </location>
</feature>
<protein>
    <submittedName>
        <fullName evidence="2">M50 family metallopeptidase</fullName>
    </submittedName>
</protein>
<dbReference type="EMBL" id="CP108021">
    <property type="protein sequence ID" value="WUM19724.1"/>
    <property type="molecule type" value="Genomic_DNA"/>
</dbReference>
<proteinExistence type="predicted"/>
<accession>A0AAU4K123</accession>
<keyword evidence="3" id="KW-1185">Reference proteome</keyword>
<feature type="transmembrane region" description="Helical" evidence="1">
    <location>
        <begin position="170"/>
        <end position="189"/>
    </location>
</feature>
<dbReference type="CDD" id="cd05709">
    <property type="entry name" value="S2P-M50"/>
    <property type="match status" value="1"/>
</dbReference>
<dbReference type="InterPro" id="IPR049694">
    <property type="entry name" value="Daptide_HExxH"/>
</dbReference>
<gene>
    <name evidence="2" type="ORF">OG579_18830</name>
</gene>
<dbReference type="AlphaFoldDB" id="A0AAU4K123"/>
<evidence type="ECO:0000256" key="1">
    <source>
        <dbReference type="SAM" id="Phobius"/>
    </source>
</evidence>
<feature type="transmembrane region" description="Helical" evidence="1">
    <location>
        <begin position="235"/>
        <end position="257"/>
    </location>
</feature>
<keyword evidence="1" id="KW-1133">Transmembrane helix</keyword>
<organism evidence="2 3">
    <name type="scientific">Williamsia herbipolensis</name>
    <dbReference type="NCBI Taxonomy" id="1603258"/>
    <lineage>
        <taxon>Bacteria</taxon>
        <taxon>Bacillati</taxon>
        <taxon>Actinomycetota</taxon>
        <taxon>Actinomycetes</taxon>
        <taxon>Mycobacteriales</taxon>
        <taxon>Nocardiaceae</taxon>
        <taxon>Williamsia</taxon>
    </lineage>
</organism>
<name>A0AAU4K123_9NOCA</name>
<feature type="transmembrane region" description="Helical" evidence="1">
    <location>
        <begin position="269"/>
        <end position="291"/>
    </location>
</feature>
<feature type="transmembrane region" description="Helical" evidence="1">
    <location>
        <begin position="139"/>
        <end position="158"/>
    </location>
</feature>
<feature type="transmembrane region" description="Helical" evidence="1">
    <location>
        <begin position="362"/>
        <end position="389"/>
    </location>
</feature>